<proteinExistence type="predicted"/>
<gene>
    <name evidence="2" type="ORF">FJY75_12700</name>
</gene>
<dbReference type="InterPro" id="IPR052182">
    <property type="entry name" value="Glycogen/Maltodextrin_Phosph"/>
</dbReference>
<feature type="non-terminal residue" evidence="2">
    <location>
        <position position="109"/>
    </location>
</feature>
<dbReference type="PANTHER" id="PTHR42655">
    <property type="entry name" value="GLYCOGEN PHOSPHORYLASE"/>
    <property type="match status" value="1"/>
</dbReference>
<sequence length="109" mass="12903">MKTIQKFRVRATLPDRLSPLLEIARNLWWTWSTDAVALFERIDHALWSSSHHNPIALLSSIDQERLNELAARETFLAHMDRVHEALRAYMEHPTWYSQVHEESRQSRIA</sequence>
<evidence type="ECO:0000313" key="3">
    <source>
        <dbReference type="Proteomes" id="UP000748308"/>
    </source>
</evidence>
<dbReference type="Pfam" id="PF11897">
    <property type="entry name" value="DUF3417"/>
    <property type="match status" value="1"/>
</dbReference>
<accession>A0A937XEB6</accession>
<dbReference type="EMBL" id="VGIY01000452">
    <property type="protein sequence ID" value="MBM3318702.1"/>
    <property type="molecule type" value="Genomic_DNA"/>
</dbReference>
<dbReference type="Proteomes" id="UP000748308">
    <property type="component" value="Unassembled WGS sequence"/>
</dbReference>
<evidence type="ECO:0000259" key="1">
    <source>
        <dbReference type="Pfam" id="PF11897"/>
    </source>
</evidence>
<protein>
    <submittedName>
        <fullName evidence="2">DUF3417 domain-containing protein</fullName>
    </submittedName>
</protein>
<evidence type="ECO:0000313" key="2">
    <source>
        <dbReference type="EMBL" id="MBM3318702.1"/>
    </source>
</evidence>
<comment type="caution">
    <text evidence="2">The sequence shown here is derived from an EMBL/GenBank/DDBJ whole genome shotgun (WGS) entry which is preliminary data.</text>
</comment>
<dbReference type="AlphaFoldDB" id="A0A937XEB6"/>
<dbReference type="PANTHER" id="PTHR42655:SF1">
    <property type="entry name" value="GLYCOGEN PHOSPHORYLASE"/>
    <property type="match status" value="1"/>
</dbReference>
<feature type="domain" description="DUF3417" evidence="1">
    <location>
        <begin position="13"/>
        <end position="109"/>
    </location>
</feature>
<reference evidence="2" key="1">
    <citation type="submission" date="2019-03" db="EMBL/GenBank/DDBJ databases">
        <title>Lake Tanganyika Metagenome-Assembled Genomes (MAGs).</title>
        <authorList>
            <person name="Tran P."/>
        </authorList>
    </citation>
    <scope>NUCLEOTIDE SEQUENCE</scope>
    <source>
        <strain evidence="2">M_DeepCast_400m_m2_100</strain>
    </source>
</reference>
<dbReference type="InterPro" id="IPR024517">
    <property type="entry name" value="Glycogen_phosphorylase_DUF3417"/>
</dbReference>
<organism evidence="2 3">
    <name type="scientific">Eiseniibacteriota bacterium</name>
    <dbReference type="NCBI Taxonomy" id="2212470"/>
    <lineage>
        <taxon>Bacteria</taxon>
        <taxon>Candidatus Eiseniibacteriota</taxon>
    </lineage>
</organism>
<name>A0A937XEB6_UNCEI</name>
<dbReference type="SUPFAM" id="SSF53756">
    <property type="entry name" value="UDP-Glycosyltransferase/glycogen phosphorylase"/>
    <property type="match status" value="1"/>
</dbReference>